<dbReference type="EMBL" id="JAENHL010000007">
    <property type="protein sequence ID" value="MBK1868540.1"/>
    <property type="molecule type" value="Genomic_DNA"/>
</dbReference>
<name>A0ACC5R7F4_9HYPH</name>
<reference evidence="1" key="1">
    <citation type="submission" date="2021-01" db="EMBL/GenBank/DDBJ databases">
        <authorList>
            <person name="Sun Q."/>
        </authorList>
    </citation>
    <scope>NUCLEOTIDE SEQUENCE</scope>
    <source>
        <strain evidence="1">YIM B02566</strain>
    </source>
</reference>
<evidence type="ECO:0000313" key="1">
    <source>
        <dbReference type="EMBL" id="MBK1868540.1"/>
    </source>
</evidence>
<organism evidence="1 2">
    <name type="scientific">Taklimakanibacter albus</name>
    <dbReference type="NCBI Taxonomy" id="2800327"/>
    <lineage>
        <taxon>Bacteria</taxon>
        <taxon>Pseudomonadati</taxon>
        <taxon>Pseudomonadota</taxon>
        <taxon>Alphaproteobacteria</taxon>
        <taxon>Hyphomicrobiales</taxon>
        <taxon>Aestuariivirgaceae</taxon>
        <taxon>Taklimakanibacter</taxon>
    </lineage>
</organism>
<accession>A0ACC5R7F4</accession>
<evidence type="ECO:0000313" key="2">
    <source>
        <dbReference type="Proteomes" id="UP000616151"/>
    </source>
</evidence>
<keyword evidence="2" id="KW-1185">Reference proteome</keyword>
<protein>
    <submittedName>
        <fullName evidence="1">Uncharacterized protein</fullName>
    </submittedName>
</protein>
<sequence length="132" mass="14425">MAVSTRLTAAAQGRKFAFTLGIALAVLGGLSLWRGHTIVPFVLLVPGAVLLVAGLVVPQHLGPIERAWMALGHKLSVVMTPVVMFVLYYGTITTFGLMMRAFGKRPLTENHQPGTAWVDRGKKRQSDLKRQF</sequence>
<proteinExistence type="predicted"/>
<comment type="caution">
    <text evidence="1">The sequence shown here is derived from an EMBL/GenBank/DDBJ whole genome shotgun (WGS) entry which is preliminary data.</text>
</comment>
<dbReference type="Proteomes" id="UP000616151">
    <property type="component" value="Unassembled WGS sequence"/>
</dbReference>
<gene>
    <name evidence="1" type="ORF">JHL16_19450</name>
</gene>